<evidence type="ECO:0000256" key="9">
    <source>
        <dbReference type="SAM" id="Phobius"/>
    </source>
</evidence>
<proteinExistence type="inferred from homology"/>
<evidence type="ECO:0000256" key="3">
    <source>
        <dbReference type="ARBA" id="ARBA00007204"/>
    </source>
</evidence>
<dbReference type="AlphaFoldDB" id="A0A0L0C581"/>
<dbReference type="Proteomes" id="UP000037069">
    <property type="component" value="Unassembled WGS sequence"/>
</dbReference>
<comment type="similarity">
    <text evidence="3">Belongs to the cytochrome c oxidase subunit 6c family.</text>
</comment>
<keyword evidence="4 9" id="KW-0812">Transmembrane</keyword>
<dbReference type="OMA" id="EFKFPMH"/>
<dbReference type="InterPro" id="IPR051389">
    <property type="entry name" value="Cytochrome_c_oxidase_VIc"/>
</dbReference>
<dbReference type="Pfam" id="PF02937">
    <property type="entry name" value="COX6C"/>
    <property type="match status" value="1"/>
</dbReference>
<dbReference type="SUPFAM" id="SSF81415">
    <property type="entry name" value="Mitochondrial cytochrome c oxidase subunit VIc"/>
    <property type="match status" value="1"/>
</dbReference>
<keyword evidence="7" id="KW-0496">Mitochondrion</keyword>
<dbReference type="EMBL" id="JRES01000902">
    <property type="protein sequence ID" value="KNC27392.1"/>
    <property type="molecule type" value="Genomic_DNA"/>
</dbReference>
<dbReference type="PANTHER" id="PTHR48416:SF1">
    <property type="entry name" value="CYTOCHROME C OXIDASE SUBUNIT 6C"/>
    <property type="match status" value="1"/>
</dbReference>
<sequence length="85" mass="9633">MPKPQFPMHDYHLHKSLRTCVTAVGLSMASGLAYYFLHHLPLKAKYKNFYSNYDPMASFNRMMAGGYLSSCPAPSKGSNEKDKKK</sequence>
<evidence type="ECO:0000256" key="6">
    <source>
        <dbReference type="ARBA" id="ARBA00022989"/>
    </source>
</evidence>
<comment type="caution">
    <text evidence="10">The sequence shown here is derived from an EMBL/GenBank/DDBJ whole genome shotgun (WGS) entry which is preliminary data.</text>
</comment>
<protein>
    <submittedName>
        <fullName evidence="10">Uncharacterized protein</fullName>
    </submittedName>
</protein>
<comment type="pathway">
    <text evidence="2">Energy metabolism; oxidative phosphorylation.</text>
</comment>
<feature type="transmembrane region" description="Helical" evidence="9">
    <location>
        <begin position="16"/>
        <end position="37"/>
    </location>
</feature>
<evidence type="ECO:0000256" key="1">
    <source>
        <dbReference type="ARBA" id="ARBA00004434"/>
    </source>
</evidence>
<evidence type="ECO:0000256" key="5">
    <source>
        <dbReference type="ARBA" id="ARBA00022792"/>
    </source>
</evidence>
<evidence type="ECO:0000256" key="2">
    <source>
        <dbReference type="ARBA" id="ARBA00004673"/>
    </source>
</evidence>
<evidence type="ECO:0000313" key="11">
    <source>
        <dbReference type="Proteomes" id="UP000037069"/>
    </source>
</evidence>
<evidence type="ECO:0000256" key="8">
    <source>
        <dbReference type="ARBA" id="ARBA00023136"/>
    </source>
</evidence>
<dbReference type="InterPro" id="IPR037169">
    <property type="entry name" value="Cytochrome_c_oxidase_VIc_sf"/>
</dbReference>
<dbReference type="OrthoDB" id="10051322at2759"/>
<dbReference type="GO" id="GO:0005743">
    <property type="term" value="C:mitochondrial inner membrane"/>
    <property type="evidence" value="ECO:0007669"/>
    <property type="project" value="UniProtKB-SubCell"/>
</dbReference>
<comment type="subcellular location">
    <subcellularLocation>
        <location evidence="1">Mitochondrion inner membrane</location>
        <topology evidence="1">Single-pass membrane protein</topology>
    </subcellularLocation>
</comment>
<keyword evidence="5" id="KW-0999">Mitochondrion inner membrane</keyword>
<evidence type="ECO:0000256" key="7">
    <source>
        <dbReference type="ARBA" id="ARBA00023128"/>
    </source>
</evidence>
<dbReference type="InterPro" id="IPR034884">
    <property type="entry name" value="Cytochrome_c_oxidase_VIc/VIIs"/>
</dbReference>
<evidence type="ECO:0000256" key="4">
    <source>
        <dbReference type="ARBA" id="ARBA00022692"/>
    </source>
</evidence>
<reference evidence="10 11" key="1">
    <citation type="journal article" date="2015" name="Nat. Commun.">
        <title>Lucilia cuprina genome unlocks parasitic fly biology to underpin future interventions.</title>
        <authorList>
            <person name="Anstead C.A."/>
            <person name="Korhonen P.K."/>
            <person name="Young N.D."/>
            <person name="Hall R.S."/>
            <person name="Jex A.R."/>
            <person name="Murali S.C."/>
            <person name="Hughes D.S."/>
            <person name="Lee S.F."/>
            <person name="Perry T."/>
            <person name="Stroehlein A.J."/>
            <person name="Ansell B.R."/>
            <person name="Breugelmans B."/>
            <person name="Hofmann A."/>
            <person name="Qu J."/>
            <person name="Dugan S."/>
            <person name="Lee S.L."/>
            <person name="Chao H."/>
            <person name="Dinh H."/>
            <person name="Han Y."/>
            <person name="Doddapaneni H.V."/>
            <person name="Worley K.C."/>
            <person name="Muzny D.M."/>
            <person name="Ioannidis P."/>
            <person name="Waterhouse R.M."/>
            <person name="Zdobnov E.M."/>
            <person name="James P.J."/>
            <person name="Bagnall N.H."/>
            <person name="Kotze A.C."/>
            <person name="Gibbs R.A."/>
            <person name="Richards S."/>
            <person name="Batterham P."/>
            <person name="Gasser R.B."/>
        </authorList>
    </citation>
    <scope>NUCLEOTIDE SEQUENCE [LARGE SCALE GENOMIC DNA]</scope>
    <source>
        <strain evidence="10 11">LS</strain>
        <tissue evidence="10">Full body</tissue>
    </source>
</reference>
<dbReference type="Gene3D" id="4.10.93.10">
    <property type="entry name" value="Mitochondrial cytochrome c oxidase subunit VIc/VIIs"/>
    <property type="match status" value="1"/>
</dbReference>
<organism evidence="10 11">
    <name type="scientific">Lucilia cuprina</name>
    <name type="common">Green bottle fly</name>
    <name type="synonym">Australian sheep blowfly</name>
    <dbReference type="NCBI Taxonomy" id="7375"/>
    <lineage>
        <taxon>Eukaryota</taxon>
        <taxon>Metazoa</taxon>
        <taxon>Ecdysozoa</taxon>
        <taxon>Arthropoda</taxon>
        <taxon>Hexapoda</taxon>
        <taxon>Insecta</taxon>
        <taxon>Pterygota</taxon>
        <taxon>Neoptera</taxon>
        <taxon>Endopterygota</taxon>
        <taxon>Diptera</taxon>
        <taxon>Brachycera</taxon>
        <taxon>Muscomorpha</taxon>
        <taxon>Oestroidea</taxon>
        <taxon>Calliphoridae</taxon>
        <taxon>Luciliinae</taxon>
        <taxon>Lucilia</taxon>
    </lineage>
</organism>
<keyword evidence="11" id="KW-1185">Reference proteome</keyword>
<name>A0A0L0C581_LUCCU</name>
<accession>A0A0L0C581</accession>
<evidence type="ECO:0000313" key="10">
    <source>
        <dbReference type="EMBL" id="KNC27392.1"/>
    </source>
</evidence>
<gene>
    <name evidence="10" type="ORF">FF38_06506</name>
</gene>
<keyword evidence="6 9" id="KW-1133">Transmembrane helix</keyword>
<keyword evidence="8 9" id="KW-0472">Membrane</keyword>
<dbReference type="PANTHER" id="PTHR48416">
    <property type="entry name" value="CYTOCHROME C OXIDASE SUBUNIT 6C"/>
    <property type="match status" value="1"/>
</dbReference>